<keyword evidence="8" id="KW-1185">Reference proteome</keyword>
<feature type="domain" description="RNA polymerase sigma factor 70 region 4 type 2" evidence="6">
    <location>
        <begin position="131"/>
        <end position="181"/>
    </location>
</feature>
<evidence type="ECO:0000256" key="3">
    <source>
        <dbReference type="ARBA" id="ARBA00023082"/>
    </source>
</evidence>
<reference evidence="7 8" key="1">
    <citation type="submission" date="2016-10" db="EMBL/GenBank/DDBJ databases">
        <authorList>
            <person name="de Groot N.N."/>
        </authorList>
    </citation>
    <scope>NUCLEOTIDE SEQUENCE [LARGE SCALE GENOMIC DNA]</scope>
    <source>
        <strain evidence="7 8">DSM 18438</strain>
    </source>
</reference>
<dbReference type="CDD" id="cd06171">
    <property type="entry name" value="Sigma70_r4"/>
    <property type="match status" value="1"/>
</dbReference>
<evidence type="ECO:0000313" key="7">
    <source>
        <dbReference type="EMBL" id="SFC27471.1"/>
    </source>
</evidence>
<dbReference type="Gene3D" id="1.10.1740.10">
    <property type="match status" value="1"/>
</dbReference>
<dbReference type="GO" id="GO:0006352">
    <property type="term" value="P:DNA-templated transcription initiation"/>
    <property type="evidence" value="ECO:0007669"/>
    <property type="project" value="InterPro"/>
</dbReference>
<protein>
    <submittedName>
        <fullName evidence="7">RNA polymerase sigma-70 factor, ECF subfamily</fullName>
    </submittedName>
</protein>
<keyword evidence="3" id="KW-0731">Sigma factor</keyword>
<sequence>MSKLTSLAAWIRPSDSQKKADFQARLRPHSRALYQTAFRLTGNQADAEDLTQELFLRLYQKWDHWHHLDNPLPWFLRTLTNLHIDTYRKIRHTHGANELTSNFDHLPFQVPALDSASPLALALANSRKCLLNQALNSLEAEHRSLVVLHLMEGYSLQEVAEIQHLPLGTLKSRLHRCKDKLKKILLREPFQENLRFNRVSSQED</sequence>
<dbReference type="AlphaFoldDB" id="A0A1I1HUC5"/>
<dbReference type="InterPro" id="IPR007627">
    <property type="entry name" value="RNA_pol_sigma70_r2"/>
</dbReference>
<keyword evidence="4" id="KW-0804">Transcription</keyword>
<dbReference type="InterPro" id="IPR013325">
    <property type="entry name" value="RNA_pol_sigma_r2"/>
</dbReference>
<dbReference type="STRING" id="1122252.SAMN05660443_2026"/>
<dbReference type="GO" id="GO:0016987">
    <property type="term" value="F:sigma factor activity"/>
    <property type="evidence" value="ECO:0007669"/>
    <property type="project" value="UniProtKB-KW"/>
</dbReference>
<dbReference type="NCBIfam" id="TIGR02937">
    <property type="entry name" value="sigma70-ECF"/>
    <property type="match status" value="1"/>
</dbReference>
<organism evidence="7 8">
    <name type="scientific">Marinospirillum celere</name>
    <dbReference type="NCBI Taxonomy" id="1122252"/>
    <lineage>
        <taxon>Bacteria</taxon>
        <taxon>Pseudomonadati</taxon>
        <taxon>Pseudomonadota</taxon>
        <taxon>Gammaproteobacteria</taxon>
        <taxon>Oceanospirillales</taxon>
        <taxon>Oceanospirillaceae</taxon>
        <taxon>Marinospirillum</taxon>
    </lineage>
</organism>
<evidence type="ECO:0000256" key="1">
    <source>
        <dbReference type="ARBA" id="ARBA00010641"/>
    </source>
</evidence>
<dbReference type="OrthoDB" id="9784272at2"/>
<name>A0A1I1HUC5_9GAMM</name>
<dbReference type="GO" id="GO:0003677">
    <property type="term" value="F:DNA binding"/>
    <property type="evidence" value="ECO:0007669"/>
    <property type="project" value="InterPro"/>
</dbReference>
<evidence type="ECO:0000256" key="2">
    <source>
        <dbReference type="ARBA" id="ARBA00023015"/>
    </source>
</evidence>
<dbReference type="InterPro" id="IPR014284">
    <property type="entry name" value="RNA_pol_sigma-70_dom"/>
</dbReference>
<gene>
    <name evidence="7" type="ORF">SAMN05660443_2026</name>
</gene>
<dbReference type="Proteomes" id="UP000199058">
    <property type="component" value="Unassembled WGS sequence"/>
</dbReference>
<evidence type="ECO:0000256" key="4">
    <source>
        <dbReference type="ARBA" id="ARBA00023163"/>
    </source>
</evidence>
<dbReference type="SUPFAM" id="SSF88659">
    <property type="entry name" value="Sigma3 and sigma4 domains of RNA polymerase sigma factors"/>
    <property type="match status" value="1"/>
</dbReference>
<dbReference type="Gene3D" id="1.10.10.10">
    <property type="entry name" value="Winged helix-like DNA-binding domain superfamily/Winged helix DNA-binding domain"/>
    <property type="match status" value="1"/>
</dbReference>
<feature type="domain" description="RNA polymerase sigma-70 region 2" evidence="5">
    <location>
        <begin position="27"/>
        <end position="91"/>
    </location>
</feature>
<proteinExistence type="inferred from homology"/>
<evidence type="ECO:0000313" key="8">
    <source>
        <dbReference type="Proteomes" id="UP000199058"/>
    </source>
</evidence>
<keyword evidence="2" id="KW-0805">Transcription regulation</keyword>
<evidence type="ECO:0000259" key="6">
    <source>
        <dbReference type="Pfam" id="PF08281"/>
    </source>
</evidence>
<dbReference type="PANTHER" id="PTHR43133:SF25">
    <property type="entry name" value="RNA POLYMERASE SIGMA FACTOR RFAY-RELATED"/>
    <property type="match status" value="1"/>
</dbReference>
<dbReference type="InterPro" id="IPR039425">
    <property type="entry name" value="RNA_pol_sigma-70-like"/>
</dbReference>
<dbReference type="InterPro" id="IPR036388">
    <property type="entry name" value="WH-like_DNA-bd_sf"/>
</dbReference>
<dbReference type="PANTHER" id="PTHR43133">
    <property type="entry name" value="RNA POLYMERASE ECF-TYPE SIGMA FACTO"/>
    <property type="match status" value="1"/>
</dbReference>
<comment type="similarity">
    <text evidence="1">Belongs to the sigma-70 factor family. ECF subfamily.</text>
</comment>
<dbReference type="SUPFAM" id="SSF88946">
    <property type="entry name" value="Sigma2 domain of RNA polymerase sigma factors"/>
    <property type="match status" value="1"/>
</dbReference>
<dbReference type="InterPro" id="IPR013324">
    <property type="entry name" value="RNA_pol_sigma_r3/r4-like"/>
</dbReference>
<evidence type="ECO:0000259" key="5">
    <source>
        <dbReference type="Pfam" id="PF04542"/>
    </source>
</evidence>
<dbReference type="EMBL" id="FOLH01000004">
    <property type="protein sequence ID" value="SFC27471.1"/>
    <property type="molecule type" value="Genomic_DNA"/>
</dbReference>
<dbReference type="InterPro" id="IPR013249">
    <property type="entry name" value="RNA_pol_sigma70_r4_t2"/>
</dbReference>
<dbReference type="Pfam" id="PF04542">
    <property type="entry name" value="Sigma70_r2"/>
    <property type="match status" value="1"/>
</dbReference>
<accession>A0A1I1HUC5</accession>
<dbReference type="RefSeq" id="WP_091962915.1">
    <property type="nucleotide sequence ID" value="NZ_FOLH01000004.1"/>
</dbReference>
<dbReference type="Pfam" id="PF08281">
    <property type="entry name" value="Sigma70_r4_2"/>
    <property type="match status" value="1"/>
</dbReference>